<dbReference type="Gene3D" id="3.90.226.10">
    <property type="entry name" value="2-enoyl-CoA Hydratase, Chain A, domain 1"/>
    <property type="match status" value="1"/>
</dbReference>
<feature type="domain" description="Formyl transferase C-terminal" evidence="2">
    <location>
        <begin position="171"/>
        <end position="258"/>
    </location>
</feature>
<dbReference type="CDD" id="cd08701">
    <property type="entry name" value="FMT_C_HypX"/>
    <property type="match status" value="1"/>
</dbReference>
<dbReference type="Gene3D" id="3.40.50.12230">
    <property type="match status" value="1"/>
</dbReference>
<dbReference type="SUPFAM" id="SSF50486">
    <property type="entry name" value="FMT C-terminal domain-like"/>
    <property type="match status" value="1"/>
</dbReference>
<dbReference type="RefSeq" id="WP_215793026.1">
    <property type="nucleotide sequence ID" value="NZ_JAHKKG010000012.1"/>
</dbReference>
<evidence type="ECO:0000256" key="1">
    <source>
        <dbReference type="SAM" id="MobiDB-lite"/>
    </source>
</evidence>
<dbReference type="InterPro" id="IPR011034">
    <property type="entry name" value="Formyl_transferase-like_C_sf"/>
</dbReference>
<dbReference type="EMBL" id="JAHKKG010000012">
    <property type="protein sequence ID" value="MBU2668795.1"/>
    <property type="molecule type" value="Genomic_DNA"/>
</dbReference>
<organism evidence="3 4">
    <name type="scientific">Paractinoplanes bogorensis</name>
    <dbReference type="NCBI Taxonomy" id="1610840"/>
    <lineage>
        <taxon>Bacteria</taxon>
        <taxon>Bacillati</taxon>
        <taxon>Actinomycetota</taxon>
        <taxon>Actinomycetes</taxon>
        <taxon>Micromonosporales</taxon>
        <taxon>Micromonosporaceae</taxon>
        <taxon>Paractinoplanes</taxon>
    </lineage>
</organism>
<evidence type="ECO:0000313" key="3">
    <source>
        <dbReference type="EMBL" id="MBU2668795.1"/>
    </source>
</evidence>
<keyword evidence="4" id="KW-1185">Reference proteome</keyword>
<feature type="region of interest" description="Disordered" evidence="1">
    <location>
        <begin position="483"/>
        <end position="502"/>
    </location>
</feature>
<sequence length="579" mass="62926">MRILLLVTAFNGLSQRAWCALREAGHDVGVQLATGADDMIQGVRDTDPELILCPFLKHRVPAEVWSKWRTVIIHPGPVGDRGPSSLDWAIVEGARTWGVTALQAVEEMDAGPIWATRTFTMPATPPRKSSLYNGPVADAAMECVLEVVAKAADPAFEPEPQAPDAKPRPLMKQDDRAFDWSDSTEHILRRIRAADGSPGVRTEIAGVPVFAYDAVPGLGRPGRPGTLLSRRQGAVLVGTGDGALWLGHLRKDDKTAFKLPSTTLLGARLRGVPNSPLPVGAEPESPRAYRQVRYRRTGRIGWLAFDFYNGAMATGHCRRLLAGLRHAAAQDTEVLVLRGATDAFSNGIHLNAIEAATDPAISAWTNIRAINDICREIITCTKQVVVAAYAGSAGAGGVMLGLGADIVAAREGVVFNPYYEMGLYGSELHTFTLPRRVGAKEAQRLVDDKLPISAGQAVELGLADEVGPRHPGAYTQWLTELAERESDPRTARRRRQEKTRRLAAERTPLEVYETRELAEMSRDMFGDRSGFAAARHAFVTKAEPTGTPVRLQLASRRNVSRLAPKERQPVVRPAVPLSA</sequence>
<reference evidence="3 4" key="1">
    <citation type="submission" date="2021-06" db="EMBL/GenBank/DDBJ databases">
        <title>Actinoplanes lichenicola sp. nov., and Actinoplanes ovalisporus sp. nov., isolated from lichen in Thailand.</title>
        <authorList>
            <person name="Saeng-In P."/>
            <person name="Kanchanasin P."/>
            <person name="Yuki M."/>
            <person name="Kudo T."/>
            <person name="Ohkuma M."/>
            <person name="Phongsopitanun W."/>
            <person name="Tanasupawat S."/>
        </authorList>
    </citation>
    <scope>NUCLEOTIDE SEQUENCE [LARGE SCALE GENOMIC DNA]</scope>
    <source>
        <strain evidence="3 4">NBRC 110975</strain>
    </source>
</reference>
<evidence type="ECO:0000313" key="4">
    <source>
        <dbReference type="Proteomes" id="UP001519654"/>
    </source>
</evidence>
<proteinExistence type="predicted"/>
<accession>A0ABS5YZB8</accession>
<dbReference type="InterPro" id="IPR036477">
    <property type="entry name" value="Formyl_transf_N_sf"/>
</dbReference>
<dbReference type="PANTHER" id="PTHR43388">
    <property type="entry name" value="HYDROGENASE MATURATION FACTOR HOXX"/>
    <property type="match status" value="1"/>
</dbReference>
<dbReference type="PIRSF" id="PIRSF006787">
    <property type="entry name" value="Hydrgn_mat_HoxX"/>
    <property type="match status" value="1"/>
</dbReference>
<evidence type="ECO:0000259" key="2">
    <source>
        <dbReference type="Pfam" id="PF02911"/>
    </source>
</evidence>
<dbReference type="InterPro" id="IPR001753">
    <property type="entry name" value="Enoyl-CoA_hydra/iso"/>
</dbReference>
<feature type="region of interest" description="Disordered" evidence="1">
    <location>
        <begin position="560"/>
        <end position="579"/>
    </location>
</feature>
<gene>
    <name evidence="3" type="ORF">KOI35_35320</name>
</gene>
<dbReference type="SUPFAM" id="SSF52096">
    <property type="entry name" value="ClpP/crotonase"/>
    <property type="match status" value="1"/>
</dbReference>
<dbReference type="Proteomes" id="UP001519654">
    <property type="component" value="Unassembled WGS sequence"/>
</dbReference>
<dbReference type="InterPro" id="IPR009188">
    <property type="entry name" value="NiFe-hyd_mat_HypX/HoxX"/>
</dbReference>
<protein>
    <submittedName>
        <fullName evidence="3">Hydrogenase maturation protein</fullName>
    </submittedName>
</protein>
<dbReference type="Pfam" id="PF02911">
    <property type="entry name" value="Formyl_trans_C"/>
    <property type="match status" value="1"/>
</dbReference>
<dbReference type="SUPFAM" id="SSF53328">
    <property type="entry name" value="Formyltransferase"/>
    <property type="match status" value="1"/>
</dbReference>
<comment type="caution">
    <text evidence="3">The sequence shown here is derived from an EMBL/GenBank/DDBJ whole genome shotgun (WGS) entry which is preliminary data.</text>
</comment>
<dbReference type="InterPro" id="IPR005793">
    <property type="entry name" value="Formyl_trans_C"/>
</dbReference>
<dbReference type="InterPro" id="IPR029045">
    <property type="entry name" value="ClpP/crotonase-like_dom_sf"/>
</dbReference>
<dbReference type="InterPro" id="IPR047180">
    <property type="entry name" value="HoxX-like"/>
</dbReference>
<dbReference type="CDD" id="cd08650">
    <property type="entry name" value="FMT_core_HypX_N"/>
    <property type="match status" value="1"/>
</dbReference>
<name>A0ABS5YZB8_9ACTN</name>
<dbReference type="CDD" id="cd06558">
    <property type="entry name" value="crotonase-like"/>
    <property type="match status" value="1"/>
</dbReference>
<dbReference type="Pfam" id="PF00378">
    <property type="entry name" value="ECH_1"/>
    <property type="match status" value="1"/>
</dbReference>
<dbReference type="PANTHER" id="PTHR43388:SF1">
    <property type="entry name" value="HYDROGENASE MATURATION FACTOR HOXX"/>
    <property type="match status" value="1"/>
</dbReference>